<dbReference type="SUPFAM" id="SSF46689">
    <property type="entry name" value="Homeodomain-like"/>
    <property type="match status" value="1"/>
</dbReference>
<sequence>MEARKTGEERRRQILDTMLRMAGEQGPDAVTTKALAARIGV</sequence>
<evidence type="ECO:0000313" key="1">
    <source>
        <dbReference type="EMBL" id="RDD60132.1"/>
    </source>
</evidence>
<dbReference type="EMBL" id="QPMH01000044">
    <property type="protein sequence ID" value="RDD60132.1"/>
    <property type="molecule type" value="Genomic_DNA"/>
</dbReference>
<feature type="non-terminal residue" evidence="1">
    <location>
        <position position="41"/>
    </location>
</feature>
<protein>
    <submittedName>
        <fullName evidence="1">TetR family transcriptional regulator</fullName>
    </submittedName>
</protein>
<accession>A0A369T5D7</accession>
<comment type="caution">
    <text evidence="1">The sequence shown here is derived from an EMBL/GenBank/DDBJ whole genome shotgun (WGS) entry which is preliminary data.</text>
</comment>
<name>A0A369T5D7_9PROT</name>
<dbReference type="AlphaFoldDB" id="A0A369T5D7"/>
<dbReference type="InterPro" id="IPR009057">
    <property type="entry name" value="Homeodomain-like_sf"/>
</dbReference>
<gene>
    <name evidence="1" type="ORF">DRB17_19685</name>
</gene>
<proteinExistence type="predicted"/>
<keyword evidence="2" id="KW-1185">Reference proteome</keyword>
<reference evidence="1 2" key="1">
    <citation type="submission" date="2018-07" db="EMBL/GenBank/DDBJ databases">
        <title>Venubactetium sediminum gen. nov., sp. nov., isolated from a marine solar saltern.</title>
        <authorList>
            <person name="Wang S."/>
        </authorList>
    </citation>
    <scope>NUCLEOTIDE SEQUENCE [LARGE SCALE GENOMIC DNA]</scope>
    <source>
        <strain evidence="1 2">WD2A32</strain>
    </source>
</reference>
<organism evidence="1 2">
    <name type="scientific">Ferruginivarius sediminum</name>
    <dbReference type="NCBI Taxonomy" id="2661937"/>
    <lineage>
        <taxon>Bacteria</taxon>
        <taxon>Pseudomonadati</taxon>
        <taxon>Pseudomonadota</taxon>
        <taxon>Alphaproteobacteria</taxon>
        <taxon>Rhodospirillales</taxon>
        <taxon>Rhodospirillaceae</taxon>
        <taxon>Ferruginivarius</taxon>
    </lineage>
</organism>
<dbReference type="Gene3D" id="1.10.357.10">
    <property type="entry name" value="Tetracycline Repressor, domain 2"/>
    <property type="match status" value="1"/>
</dbReference>
<dbReference type="Proteomes" id="UP000253941">
    <property type="component" value="Unassembled WGS sequence"/>
</dbReference>
<evidence type="ECO:0000313" key="2">
    <source>
        <dbReference type="Proteomes" id="UP000253941"/>
    </source>
</evidence>